<feature type="transmembrane region" description="Helical" evidence="1">
    <location>
        <begin position="40"/>
        <end position="58"/>
    </location>
</feature>
<accession>D5U026</accession>
<keyword evidence="1" id="KW-0472">Membrane</keyword>
<dbReference type="GeneID" id="9165208"/>
<dbReference type="AlphaFoldDB" id="D5U026"/>
<gene>
    <name evidence="2" type="ordered locus">Tagg_0196</name>
</gene>
<proteinExistence type="predicted"/>
<feature type="transmembrane region" description="Helical" evidence="1">
    <location>
        <begin position="12"/>
        <end position="34"/>
    </location>
</feature>
<feature type="transmembrane region" description="Helical" evidence="1">
    <location>
        <begin position="70"/>
        <end position="88"/>
    </location>
</feature>
<dbReference type="EMBL" id="CP001939">
    <property type="protein sequence ID" value="ADG90476.1"/>
    <property type="molecule type" value="Genomic_DNA"/>
</dbReference>
<evidence type="ECO:0000313" key="2">
    <source>
        <dbReference type="EMBL" id="ADG90476.1"/>
    </source>
</evidence>
<sequence>MVLSAEDKIVLLRLISGISYGLLVYLLGLLRIVSLRNLNMFAWTGAAFLYGVTILLTYRFFKPFKAFNLYLRGLLTYYASWLLTTYVLNELIPIL</sequence>
<reference evidence="2 3" key="1">
    <citation type="journal article" date="2010" name="Stand. Genomic Sci.">
        <title>Complete genome sequence of Thermosphaera aggregans type strain (M11TL).</title>
        <authorList>
            <person name="Spring S."/>
            <person name="Rachel R."/>
            <person name="Lapidus A."/>
            <person name="Davenport K."/>
            <person name="Tice H."/>
            <person name="Copeland A."/>
            <person name="Cheng J.F."/>
            <person name="Lucas S."/>
            <person name="Chen F."/>
            <person name="Nolan M."/>
            <person name="Bruce D."/>
            <person name="Goodwin L."/>
            <person name="Pitluck S."/>
            <person name="Ivanova N."/>
            <person name="Mavromatis K."/>
            <person name="Ovchinnikova G."/>
            <person name="Pati A."/>
            <person name="Chen A."/>
            <person name="Palaniappan K."/>
            <person name="Land M."/>
            <person name="Hauser L."/>
            <person name="Chang Y.J."/>
            <person name="Jeffries C.C."/>
            <person name="Brettin T."/>
            <person name="Detter J.C."/>
            <person name="Tapia R."/>
            <person name="Han C."/>
            <person name="Heimerl T."/>
            <person name="Weikl F."/>
            <person name="Brambilla E."/>
            <person name="Goker M."/>
            <person name="Bristow J."/>
            <person name="Eisen J.A."/>
            <person name="Markowitz V."/>
            <person name="Hugenholtz P."/>
            <person name="Kyrpides N.C."/>
            <person name="Klenk H.P."/>
        </authorList>
    </citation>
    <scope>NUCLEOTIDE SEQUENCE [LARGE SCALE GENOMIC DNA]</scope>
    <source>
        <strain evidence="3">DSM 11486 / M11TL</strain>
    </source>
</reference>
<dbReference type="eggNOG" id="arCOG08829">
    <property type="taxonomic scope" value="Archaea"/>
</dbReference>
<keyword evidence="3" id="KW-1185">Reference proteome</keyword>
<dbReference type="RefSeq" id="WP_013129069.1">
    <property type="nucleotide sequence ID" value="NC_014160.1"/>
</dbReference>
<keyword evidence="1" id="KW-0812">Transmembrane</keyword>
<reference evidence="3" key="2">
    <citation type="journal article" date="2010" name="Stand. Genomic Sci.">
        <title>Complete genome sequence of Thermosphaera aggregans type strain (M11TLT).</title>
        <authorList>
            <person name="Spring S."/>
            <person name="Rachel R."/>
            <person name="Lapidus A."/>
            <person name="Davenport K."/>
            <person name="Tice H."/>
            <person name="Copeland A."/>
            <person name="Cheng J.-F."/>
            <person name="Lucas S."/>
            <person name="Chen F."/>
            <person name="Nolan M."/>
            <person name="Bruce D."/>
            <person name="Goodwin L."/>
            <person name="Pitluck S."/>
            <person name="Ivanova N."/>
            <person name="Mavromatis K."/>
            <person name="Ovchinnikova G."/>
            <person name="Pati A."/>
            <person name="Chen A."/>
            <person name="Palaniappan K."/>
            <person name="Land M."/>
            <person name="Hauser L."/>
            <person name="Chang Y.-J."/>
            <person name="Jeffries C.C."/>
            <person name="Brettin T."/>
            <person name="Detter J.C."/>
            <person name="Tapia R."/>
            <person name="Han C."/>
            <person name="Heimerl T."/>
            <person name="Weikl F."/>
            <person name="Brambilla E."/>
            <person name="Goker M."/>
            <person name="Bristow J."/>
            <person name="Eisen J.A."/>
            <person name="Markowitz V."/>
            <person name="Hugenholtz P."/>
            <person name="Kyrpides N.C."/>
            <person name="Klenk H.-P."/>
        </authorList>
    </citation>
    <scope>NUCLEOTIDE SEQUENCE [LARGE SCALE GENOMIC DNA]</scope>
    <source>
        <strain evidence="3">DSM 11486 / M11TL</strain>
    </source>
</reference>
<name>D5U026_THEAM</name>
<evidence type="ECO:0000313" key="3">
    <source>
        <dbReference type="Proteomes" id="UP000002376"/>
    </source>
</evidence>
<reference key="3">
    <citation type="submission" date="2010-02" db="EMBL/GenBank/DDBJ databases">
        <title>Complete genome sequence of Thermosphaera aggregans type strain (M11TL).</title>
        <authorList>
            <consortium name="US DOE Joint Genome Institute (JGI-PGF)"/>
            <person name="Spring S."/>
            <person name="Lapidus A."/>
            <person name="Munk C."/>
            <person name="Schroeder M."/>
            <person name="Glavina Del Rio T."/>
            <person name="Tice H."/>
            <person name="Copeland A."/>
            <person name="Cheng J.-F."/>
            <person name="Lucas S."/>
            <person name="Chen F."/>
            <person name="Nolan M."/>
            <person name="Bruce D."/>
            <person name="Goodwin L."/>
            <person name="Pitluck S."/>
            <person name="Ivanova N."/>
            <person name="Mavromatis K."/>
            <person name="Ovchinnikova G."/>
            <person name="Pati A."/>
            <person name="Chen A."/>
            <person name="Palaniappan K."/>
            <person name="Land M."/>
            <person name="Hauser L."/>
            <person name="Chang Y.-J."/>
            <person name="Jeffries C.C."/>
            <person name="Brettin T."/>
            <person name="Detter J.C."/>
            <person name="Tapia R."/>
            <person name="Han C."/>
            <person name="Chain P."/>
            <person name="Heimerl T."/>
            <person name="Weik F."/>
            <person name="Goker M."/>
            <person name="Rachel R."/>
            <person name="Bristow J."/>
            <person name="Eisen J.A."/>
            <person name="Markowitz V."/>
            <person name="Hugenholtz P."/>
            <person name="Kyrpides N.C."/>
            <person name="Klenk H.-P."/>
        </authorList>
    </citation>
    <scope>NUCLEOTIDE SEQUENCE</scope>
    <source>
        <strain>DSM 11486</strain>
    </source>
</reference>
<dbReference type="KEGG" id="tag:Tagg_0196"/>
<evidence type="ECO:0000256" key="1">
    <source>
        <dbReference type="SAM" id="Phobius"/>
    </source>
</evidence>
<organism evidence="2 3">
    <name type="scientific">Thermosphaera aggregans (strain DSM 11486 / M11TL)</name>
    <dbReference type="NCBI Taxonomy" id="633148"/>
    <lineage>
        <taxon>Archaea</taxon>
        <taxon>Thermoproteota</taxon>
        <taxon>Thermoprotei</taxon>
        <taxon>Desulfurococcales</taxon>
        <taxon>Desulfurococcaceae</taxon>
        <taxon>Thermosphaera</taxon>
    </lineage>
</organism>
<keyword evidence="1" id="KW-1133">Transmembrane helix</keyword>
<dbReference type="OrthoDB" id="377705at2157"/>
<dbReference type="STRING" id="633148.Tagg_0196"/>
<dbReference type="HOGENOM" id="CLU_2366360_0_0_2"/>
<protein>
    <submittedName>
        <fullName evidence="2">Uncharacterized protein</fullName>
    </submittedName>
</protein>
<dbReference type="Proteomes" id="UP000002376">
    <property type="component" value="Chromosome"/>
</dbReference>